<dbReference type="InterPro" id="IPR035892">
    <property type="entry name" value="C2_domain_sf"/>
</dbReference>
<dbReference type="SMART" id="SM01202">
    <property type="entry name" value="FerI"/>
    <property type="match status" value="1"/>
</dbReference>
<dbReference type="SMART" id="SM01200">
    <property type="entry name" value="FerA"/>
    <property type="match status" value="1"/>
</dbReference>
<feature type="region of interest" description="Disordered" evidence="13">
    <location>
        <begin position="1365"/>
        <end position="1420"/>
    </location>
</feature>
<organism evidence="16 17">
    <name type="scientific">Branchiostoma floridae</name>
    <name type="common">Florida lancelet</name>
    <name type="synonym">Amphioxus</name>
    <dbReference type="NCBI Taxonomy" id="7739"/>
    <lineage>
        <taxon>Eukaryota</taxon>
        <taxon>Metazoa</taxon>
        <taxon>Chordata</taxon>
        <taxon>Cephalochordata</taxon>
        <taxon>Leptocardii</taxon>
        <taxon>Amphioxiformes</taxon>
        <taxon>Branchiostomatidae</taxon>
        <taxon>Branchiostoma</taxon>
    </lineage>
</organism>
<dbReference type="GO" id="GO:0061025">
    <property type="term" value="P:membrane fusion"/>
    <property type="evidence" value="ECO:0000318"/>
    <property type="project" value="GO_Central"/>
</dbReference>
<keyword evidence="12" id="KW-0968">Cytoplasmic vesicle</keyword>
<dbReference type="KEGG" id="bfo:118414449"/>
<reference evidence="16" key="1">
    <citation type="journal article" date="2020" name="Nat. Ecol. Evol.">
        <title>Deeply conserved synteny resolves early events in vertebrate evolution.</title>
        <authorList>
            <person name="Simakov O."/>
            <person name="Marletaz F."/>
            <person name="Yue J.X."/>
            <person name="O'Connell B."/>
            <person name="Jenkins J."/>
            <person name="Brandt A."/>
            <person name="Calef R."/>
            <person name="Tung C.H."/>
            <person name="Huang T.K."/>
            <person name="Schmutz J."/>
            <person name="Satoh N."/>
            <person name="Yu J.K."/>
            <person name="Putnam N.H."/>
            <person name="Green R.E."/>
            <person name="Rokhsar D.S."/>
        </authorList>
    </citation>
    <scope>NUCLEOTIDE SEQUENCE [LARGE SCALE GENOMIC DNA]</scope>
    <source>
        <strain evidence="16">S238N-H82</strain>
    </source>
</reference>
<dbReference type="GO" id="GO:0046872">
    <property type="term" value="F:metal ion binding"/>
    <property type="evidence" value="ECO:0007669"/>
    <property type="project" value="UniProtKB-KW"/>
</dbReference>
<dbReference type="Pfam" id="PF16165">
    <property type="entry name" value="Ferlin_C"/>
    <property type="match status" value="1"/>
</dbReference>
<keyword evidence="16" id="KW-1185">Reference proteome</keyword>
<evidence type="ECO:0000256" key="5">
    <source>
        <dbReference type="ARBA" id="ARBA00022692"/>
    </source>
</evidence>
<feature type="region of interest" description="Disordered" evidence="13">
    <location>
        <begin position="129"/>
        <end position="153"/>
    </location>
</feature>
<dbReference type="Pfam" id="PF00168">
    <property type="entry name" value="C2"/>
    <property type="match status" value="6"/>
</dbReference>
<dbReference type="GO" id="GO:0001778">
    <property type="term" value="P:plasma membrane repair"/>
    <property type="evidence" value="ECO:0000318"/>
    <property type="project" value="GO_Central"/>
</dbReference>
<evidence type="ECO:0000256" key="10">
    <source>
        <dbReference type="ARBA" id="ARBA00022989"/>
    </source>
</evidence>
<feature type="transmembrane region" description="Helical" evidence="14">
    <location>
        <begin position="2061"/>
        <end position="2081"/>
    </location>
</feature>
<dbReference type="InterPro" id="IPR055072">
    <property type="entry name" value="Ferlin_DSRM"/>
</dbReference>
<keyword evidence="11 14" id="KW-0472">Membrane</keyword>
<dbReference type="SMART" id="SM00239">
    <property type="entry name" value="C2"/>
    <property type="match status" value="7"/>
</dbReference>
<dbReference type="GO" id="GO:0030659">
    <property type="term" value="C:cytoplasmic vesicle membrane"/>
    <property type="evidence" value="ECO:0007669"/>
    <property type="project" value="UniProtKB-SubCell"/>
</dbReference>
<reference evidence="17" key="2">
    <citation type="submission" date="2025-08" db="UniProtKB">
        <authorList>
            <consortium name="RefSeq"/>
        </authorList>
    </citation>
    <scope>IDENTIFICATION</scope>
    <source>
        <strain evidence="17">S238N-H82</strain>
        <tissue evidence="17">Testes</tissue>
    </source>
</reference>
<evidence type="ECO:0000256" key="2">
    <source>
        <dbReference type="ARBA" id="ARBA00004483"/>
    </source>
</evidence>
<proteinExistence type="inferred from homology"/>
<evidence type="ECO:0000256" key="6">
    <source>
        <dbReference type="ARBA" id="ARBA00022723"/>
    </source>
</evidence>
<dbReference type="PROSITE" id="PS50004">
    <property type="entry name" value="C2"/>
    <property type="match status" value="7"/>
</dbReference>
<dbReference type="InterPro" id="IPR012560">
    <property type="entry name" value="Ferlin_A-domain"/>
</dbReference>
<evidence type="ECO:0000256" key="1">
    <source>
        <dbReference type="ARBA" id="ARBA00004401"/>
    </source>
</evidence>
<feature type="compositionally biased region" description="Acidic residues" evidence="13">
    <location>
        <begin position="1376"/>
        <end position="1393"/>
    </location>
</feature>
<evidence type="ECO:0000256" key="4">
    <source>
        <dbReference type="ARBA" id="ARBA00022475"/>
    </source>
</evidence>
<dbReference type="Pfam" id="PF08150">
    <property type="entry name" value="FerB"/>
    <property type="match status" value="1"/>
</dbReference>
<feature type="region of interest" description="Disordered" evidence="13">
    <location>
        <begin position="2014"/>
        <end position="2034"/>
    </location>
</feature>
<dbReference type="GO" id="GO:0005886">
    <property type="term" value="C:plasma membrane"/>
    <property type="evidence" value="ECO:0007669"/>
    <property type="project" value="UniProtKB-SubCell"/>
</dbReference>
<accession>A0A9J7L2R3</accession>
<evidence type="ECO:0000256" key="9">
    <source>
        <dbReference type="ARBA" id="ARBA00022968"/>
    </source>
</evidence>
<dbReference type="SMART" id="SM00694">
    <property type="entry name" value="DysFC"/>
    <property type="match status" value="2"/>
</dbReference>
<feature type="domain" description="C2" evidence="15">
    <location>
        <begin position="1794"/>
        <end position="1944"/>
    </location>
</feature>
<evidence type="ECO:0000256" key="8">
    <source>
        <dbReference type="ARBA" id="ARBA00022837"/>
    </source>
</evidence>
<dbReference type="RefSeq" id="XP_035674380.1">
    <property type="nucleotide sequence ID" value="XM_035818487.1"/>
</dbReference>
<dbReference type="CDD" id="cd04017">
    <property type="entry name" value="C2D_Ferlin"/>
    <property type="match status" value="1"/>
</dbReference>
<dbReference type="CDD" id="cd04011">
    <property type="entry name" value="C2B_Ferlin"/>
    <property type="match status" value="1"/>
</dbReference>
<dbReference type="Pfam" id="PF22901">
    <property type="entry name" value="dsrm_Ferlin"/>
    <property type="match status" value="1"/>
</dbReference>
<dbReference type="InterPro" id="IPR037722">
    <property type="entry name" value="C2C_Ferlin"/>
</dbReference>
<feature type="compositionally biased region" description="Gly residues" evidence="13">
    <location>
        <begin position="140"/>
        <end position="153"/>
    </location>
</feature>
<keyword evidence="10 14" id="KW-1133">Transmembrane helix</keyword>
<feature type="domain" description="C2" evidence="15">
    <location>
        <begin position="157"/>
        <end position="274"/>
    </location>
</feature>
<dbReference type="SUPFAM" id="SSF49562">
    <property type="entry name" value="C2 domain (Calcium/lipid-binding domain, CaLB)"/>
    <property type="match status" value="7"/>
</dbReference>
<dbReference type="GO" id="GO:0033292">
    <property type="term" value="P:T-tubule organization"/>
    <property type="evidence" value="ECO:0000318"/>
    <property type="project" value="GO_Central"/>
</dbReference>
<feature type="domain" description="C2" evidence="15">
    <location>
        <begin position="312"/>
        <end position="447"/>
    </location>
</feature>
<name>A0A9J7L2R3_BRAFL</name>
<protein>
    <submittedName>
        <fullName evidence="17">Myoferlin-like isoform X1</fullName>
    </submittedName>
</protein>
<feature type="domain" description="C2" evidence="15">
    <location>
        <begin position="1252"/>
        <end position="1376"/>
    </location>
</feature>
<dbReference type="CDD" id="cd04018">
    <property type="entry name" value="C2C_Ferlin"/>
    <property type="match status" value="1"/>
</dbReference>
<keyword evidence="7" id="KW-0677">Repeat</keyword>
<keyword evidence="5 14" id="KW-0812">Transmembrane</keyword>
<dbReference type="CDD" id="cd08374">
    <property type="entry name" value="C2F_Ferlin"/>
    <property type="match status" value="1"/>
</dbReference>
<dbReference type="Gene3D" id="2.60.40.150">
    <property type="entry name" value="C2 domain"/>
    <property type="match status" value="6"/>
</dbReference>
<feature type="domain" description="C2" evidence="15">
    <location>
        <begin position="1073"/>
        <end position="1216"/>
    </location>
</feature>
<keyword evidence="6" id="KW-0479">Metal-binding</keyword>
<dbReference type="CDD" id="cd04037">
    <property type="entry name" value="C2E_Ferlin"/>
    <property type="match status" value="1"/>
</dbReference>
<keyword evidence="9" id="KW-0735">Signal-anchor</keyword>
<feature type="compositionally biased region" description="Basic and acidic residues" evidence="13">
    <location>
        <begin position="900"/>
        <end position="916"/>
    </location>
</feature>
<dbReference type="InterPro" id="IPR006614">
    <property type="entry name" value="Peroxin/Ferlin"/>
</dbReference>
<dbReference type="SMART" id="SM01201">
    <property type="entry name" value="FerB"/>
    <property type="match status" value="1"/>
</dbReference>
<dbReference type="InterPro" id="IPR037723">
    <property type="entry name" value="C2D_Ferlin"/>
</dbReference>
<evidence type="ECO:0000256" key="14">
    <source>
        <dbReference type="SAM" id="Phobius"/>
    </source>
</evidence>
<evidence type="ECO:0000313" key="17">
    <source>
        <dbReference type="RefSeq" id="XP_035674380.1"/>
    </source>
</evidence>
<evidence type="ECO:0000256" key="12">
    <source>
        <dbReference type="ARBA" id="ARBA00023329"/>
    </source>
</evidence>
<dbReference type="InterPro" id="IPR032362">
    <property type="entry name" value="Ferlin_C"/>
</dbReference>
<evidence type="ECO:0000313" key="16">
    <source>
        <dbReference type="Proteomes" id="UP000001554"/>
    </source>
</evidence>
<dbReference type="Proteomes" id="UP000001554">
    <property type="component" value="Chromosome 4"/>
</dbReference>
<dbReference type="InterPro" id="IPR037725">
    <property type="entry name" value="C2F_Ferlin"/>
</dbReference>
<dbReference type="InterPro" id="IPR037724">
    <property type="entry name" value="C2E_Ferlin"/>
</dbReference>
<dbReference type="InterPro" id="IPR012561">
    <property type="entry name" value="Ferlin_B-domain"/>
</dbReference>
<dbReference type="InterPro" id="IPR012968">
    <property type="entry name" value="FerIin_dom"/>
</dbReference>
<evidence type="ECO:0000259" key="15">
    <source>
        <dbReference type="PROSITE" id="PS50004"/>
    </source>
</evidence>
<comment type="similarity">
    <text evidence="3">Belongs to the ferlin family.</text>
</comment>
<gene>
    <name evidence="17" type="primary">LOC118414449</name>
</gene>
<keyword evidence="8" id="KW-0106">Calcium</keyword>
<evidence type="ECO:0000256" key="11">
    <source>
        <dbReference type="ARBA" id="ARBA00023136"/>
    </source>
</evidence>
<dbReference type="PANTHER" id="PTHR12546:SF33">
    <property type="entry name" value="SPERM VESICLE FUSION PROTEIN FER-1"/>
    <property type="match status" value="1"/>
</dbReference>
<comment type="subcellular location">
    <subcellularLocation>
        <location evidence="1">Cell membrane</location>
        <topology evidence="1">Single-pass type II membrane protein</topology>
    </subcellularLocation>
    <subcellularLocation>
        <location evidence="2">Cytoplasmic vesicle membrane</location>
        <topology evidence="2">Single-pass type II membrane protein</topology>
    </subcellularLocation>
</comment>
<dbReference type="OrthoDB" id="10059618at2759"/>
<dbReference type="OMA" id="KHCGRTQ"/>
<evidence type="ECO:0000256" key="13">
    <source>
        <dbReference type="SAM" id="MobiDB-lite"/>
    </source>
</evidence>
<dbReference type="InterPro" id="IPR000008">
    <property type="entry name" value="C2_dom"/>
</dbReference>
<dbReference type="PANTHER" id="PTHR12546">
    <property type="entry name" value="FER-1-LIKE"/>
    <property type="match status" value="1"/>
</dbReference>
<dbReference type="GeneID" id="118414449"/>
<sequence>MAEGGGTPGLEVVVQSAKNLINLERIGKSDPYCIVEYKGEEQQTDVISNDLNPKWNKTLTFQLHGQAVTAKELLKITVKDHEVIGRDRLLGQCDVPLRNVATGPNRSCQVDLKLKDGSRQPTQQTIKLKIDYTPPPPGTGTPGRPGLPDGGGVAGLTLSSLPQNLSTSPEDFQVRIRVIEGRQIEGSDVSPVVKVAVSNQIKQTRAAKHTSSPYFDQLFFFNFNESPAELFTDWIEFEVSNAKRFRSNSLIGTFKIPIGVVYIQEGHSFVRKWLLLSNPEDPTGGAKGYLKVTMIVLGPGDDAPQSGKGTEGDDDVESNLLRPAGVQLRPATLSLKVFQAEDIPQMDSAALEGIKNLFGAGTESKKLVDPYLQLEFAGKKVKTKTLYKTNCPEWNEELKIAFQFPSMCTKIKLTLKDWDRFGKDDTIATVFLDVADVSWPAGAHGFLPTMGPAFINFYGGPREFSALPDGYDELNKGKGEGVAYRGRVLMQLSTTMGEQPEDGTEVLDIQEEDLPAVDKFMRRRRFRLAMFMLSATRMREKDTDGPITFEVSVGNFGDVQDASTPPSSSATQPTNAAFDGTYYYYLPWGKKKPVLTLLCSIEDIRFRVQAYNQLNSIIDTINRHLNRIAVCQRAKASHEVLVTLATALLDAVILNCKKPLPAPFENQAATEMDNSIAVVRRVELRKIVEDASILRGQEEAPIDVETVVSKAEGYVGMLKNLARGPPSSMPDIMIWMIGGEKKKIAYYRIPAHEVLFSPNPDHRGKFCGKNQTIVMKYMEKKDKKRLPCQLRLNLWFGLQRQAHQFTRQGAEGVINVYAETYQNQHQGLIHGWEDCHGDDRPPWSDVAGLVPLPKDNFVPAEGWKWAGPWFVDPDPSMFLGKDAGFKNFVEEVYEHEVRQGPGRSWEKNKDEAKHWTDSSNKPAGRKDQVACAEGWEWSSDWEADLNRAVDEEGWEYSVELFTSAWTGVEKQFHLCRRKRWIRKRERIAEADSKKVKKQITLKTQEELMKGGGWMYATTWSSRFEAEQGFADMVRHRRWHRKMVPEEETEGAFLTLGATAMKSEGKEDKNKMGAMYAPRVMLSYEKHHVYQLRCYLYQGRDLPVMDEETVAGDLLGGGGNKDVSCDPFCRVCFLNHTALTEIKRYTLNPTWDQTLIIDNIRIHADPDKLAEDPPIIFTSVLDYDAMGKPEYIGRSTSVPMVKLSGGRDPRKPRLGWYPITTREGTYAGQLLAAFELYMDDGQLPPPPPMHEDSETLFHVPSDIRPQMQRTGIEVLCWGVRKLKKYHLRNVTSPQCEFEIGGNVMKSPVIKSVEQNPNFPEPSIFFDVYLPREDLYMPPMTIKVRDHRLFGRKPVVGRCVISNLAPFSVEPEQQTGSEEGEDGQQQQQEEEEVEADGQPPEEGHTVLEIEPPSEETKEQETDSLLGKLAGKSKFLGGLIMPIDTIVPGDKSKGAPGSKRGSKSSEQPDEATEEDIDWWCKFYASIGDEQQAGSYLQHGYDTMEVYDDPLETIKTFDYLEDFTSTFHLERGKKGDSDDEDDDGSVGEVKAKFRLYPLPADPRAPLPPKILDRYPAPDPVDCVVRVYVIRALTLQPQDMNGLADPFLELRLGKSKKSDRENYVPNTLEPVFGSFFELSAQIPLEKDLEIRVYDMDLISRDDLIGSTVIDLENRLLTKHRGTCGLPQTYTIDGPNVWRDIQEPKAILESLAERDGIDKPVYDGTNKLKFNGNTYRLETFENEKKLPKHIGPADQRLALHVLREQNLVPEHVETRPLYSKMQPGLEQGRLQLWVDIFPKDLGQPPPPVDVTPRLAKKYELRVIIWNTADVYLDETSITGEQMSDIYVKGWITGLEDDKQKTDIHYRSLDGTGMFNWRFVFPFEYLPAEKMVYIAKKEHFWSLDKTVAKKPLQLNIQVWDNDKFSFDDWLGEVTLDLNELVMPATSAKKCGLHQLPSLNPDEDSEGVLGFLGLCERPQPVCLFRQKTSRGWWPVFMAAEGTRELRGKVEMTLEILTEDEAMEKEAGKGQKDPNMNPTLEKPNRPSTSFLWFTSPFRTLRIIIWRNYKWYIIGGLIILLIAAILLLFMYNMPGYIAKKIIGA</sequence>
<evidence type="ECO:0000256" key="7">
    <source>
        <dbReference type="ARBA" id="ARBA00022737"/>
    </source>
</evidence>
<feature type="region of interest" description="Disordered" evidence="13">
    <location>
        <begin position="1442"/>
        <end position="1469"/>
    </location>
</feature>
<keyword evidence="4" id="KW-1003">Cell membrane</keyword>
<dbReference type="Pfam" id="PF08151">
    <property type="entry name" value="FerI"/>
    <property type="match status" value="1"/>
</dbReference>
<feature type="region of interest" description="Disordered" evidence="13">
    <location>
        <begin position="900"/>
        <end position="928"/>
    </location>
</feature>
<feature type="domain" description="C2" evidence="15">
    <location>
        <begin position="1559"/>
        <end position="1679"/>
    </location>
</feature>
<evidence type="ECO:0000256" key="3">
    <source>
        <dbReference type="ARBA" id="ARBA00007561"/>
    </source>
</evidence>
<dbReference type="InterPro" id="IPR037720">
    <property type="entry name" value="C2B_Ferlin"/>
</dbReference>
<dbReference type="SMART" id="SM00693">
    <property type="entry name" value="DysFN"/>
    <property type="match status" value="2"/>
</dbReference>
<dbReference type="InterPro" id="IPR037721">
    <property type="entry name" value="Ferlin"/>
</dbReference>
<feature type="domain" description="C2" evidence="15">
    <location>
        <begin position="1"/>
        <end position="111"/>
    </location>
</feature>